<evidence type="ECO:0000313" key="8">
    <source>
        <dbReference type="EMBL" id="HIR57591.1"/>
    </source>
</evidence>
<dbReference type="PROSITE" id="PS51831">
    <property type="entry name" value="HD"/>
    <property type="match status" value="1"/>
</dbReference>
<keyword evidence="2" id="KW-0479">Metal-binding</keyword>
<comment type="catalytic activity">
    <reaction evidence="6">
        <text>P(1),P(4)-bis(5'-adenosyl) tetraphosphate + H2O = 2 ADP + 2 H(+)</text>
        <dbReference type="Rhea" id="RHEA:24252"/>
        <dbReference type="ChEBI" id="CHEBI:15377"/>
        <dbReference type="ChEBI" id="CHEBI:15378"/>
        <dbReference type="ChEBI" id="CHEBI:58141"/>
        <dbReference type="ChEBI" id="CHEBI:456216"/>
        <dbReference type="EC" id="3.6.1.41"/>
    </reaction>
</comment>
<dbReference type="NCBIfam" id="TIGR00277">
    <property type="entry name" value="HDIG"/>
    <property type="match status" value="1"/>
</dbReference>
<dbReference type="InterPro" id="IPR006674">
    <property type="entry name" value="HD_domain"/>
</dbReference>
<dbReference type="SMART" id="SM00471">
    <property type="entry name" value="HDc"/>
    <property type="match status" value="1"/>
</dbReference>
<keyword evidence="5" id="KW-0408">Iron</keyword>
<dbReference type="GO" id="GO:0000166">
    <property type="term" value="F:nucleotide binding"/>
    <property type="evidence" value="ECO:0007669"/>
    <property type="project" value="UniProtKB-KW"/>
</dbReference>
<dbReference type="EC" id="3.6.1.41" evidence="1"/>
<evidence type="ECO:0000256" key="2">
    <source>
        <dbReference type="ARBA" id="ARBA00022723"/>
    </source>
</evidence>
<gene>
    <name evidence="8" type="primary">yqeK</name>
    <name evidence="8" type="ORF">IAA54_07960</name>
</gene>
<evidence type="ECO:0000259" key="7">
    <source>
        <dbReference type="PROSITE" id="PS51831"/>
    </source>
</evidence>
<proteinExistence type="predicted"/>
<dbReference type="InterPro" id="IPR006675">
    <property type="entry name" value="HDIG_dom"/>
</dbReference>
<dbReference type="PANTHER" id="PTHR35795:SF1">
    <property type="entry name" value="BIS(5'-NUCLEOSYL)-TETRAPHOSPHATASE, SYMMETRICAL"/>
    <property type="match status" value="1"/>
</dbReference>
<reference evidence="8" key="2">
    <citation type="journal article" date="2021" name="PeerJ">
        <title>Extensive microbial diversity within the chicken gut microbiome revealed by metagenomics and culture.</title>
        <authorList>
            <person name="Gilroy R."/>
            <person name="Ravi A."/>
            <person name="Getino M."/>
            <person name="Pursley I."/>
            <person name="Horton D.L."/>
            <person name="Alikhan N.F."/>
            <person name="Baker D."/>
            <person name="Gharbi K."/>
            <person name="Hall N."/>
            <person name="Watson M."/>
            <person name="Adriaenssens E.M."/>
            <person name="Foster-Nyarko E."/>
            <person name="Jarju S."/>
            <person name="Secka A."/>
            <person name="Antonio M."/>
            <person name="Oren A."/>
            <person name="Chaudhuri R.R."/>
            <person name="La Ragione R."/>
            <person name="Hildebrand F."/>
            <person name="Pallen M.J."/>
        </authorList>
    </citation>
    <scope>NUCLEOTIDE SEQUENCE</scope>
    <source>
        <strain evidence="8">ChiSjej1B19-7085</strain>
    </source>
</reference>
<dbReference type="AlphaFoldDB" id="A0A9D1J1H1"/>
<evidence type="ECO:0000256" key="3">
    <source>
        <dbReference type="ARBA" id="ARBA00022741"/>
    </source>
</evidence>
<evidence type="ECO:0000256" key="6">
    <source>
        <dbReference type="ARBA" id="ARBA00049417"/>
    </source>
</evidence>
<evidence type="ECO:0000256" key="5">
    <source>
        <dbReference type="ARBA" id="ARBA00023004"/>
    </source>
</evidence>
<evidence type="ECO:0000256" key="4">
    <source>
        <dbReference type="ARBA" id="ARBA00022801"/>
    </source>
</evidence>
<keyword evidence="4 8" id="KW-0378">Hydrolase</keyword>
<dbReference type="Gene3D" id="1.10.3210.10">
    <property type="entry name" value="Hypothetical protein af1432"/>
    <property type="match status" value="1"/>
</dbReference>
<feature type="domain" description="HD" evidence="7">
    <location>
        <begin position="18"/>
        <end position="133"/>
    </location>
</feature>
<organism evidence="8 9">
    <name type="scientific">Candidatus Gallacutalibacter pullicola</name>
    <dbReference type="NCBI Taxonomy" id="2840830"/>
    <lineage>
        <taxon>Bacteria</taxon>
        <taxon>Bacillati</taxon>
        <taxon>Bacillota</taxon>
        <taxon>Clostridia</taxon>
        <taxon>Eubacteriales</taxon>
        <taxon>Candidatus Gallacutalibacter</taxon>
    </lineage>
</organism>
<dbReference type="InterPro" id="IPR051094">
    <property type="entry name" value="Diverse_Catalytic_Enzymes"/>
</dbReference>
<reference evidence="8" key="1">
    <citation type="submission" date="2020-10" db="EMBL/GenBank/DDBJ databases">
        <authorList>
            <person name="Gilroy R."/>
        </authorList>
    </citation>
    <scope>NUCLEOTIDE SEQUENCE</scope>
    <source>
        <strain evidence="8">ChiSjej1B19-7085</strain>
    </source>
</reference>
<name>A0A9D1J1H1_9FIRM</name>
<dbReference type="NCBIfam" id="TIGR00488">
    <property type="entry name" value="bis(5'-nucleosyl)-tetraphosphatase (symmetrical) YqeK"/>
    <property type="match status" value="1"/>
</dbReference>
<dbReference type="GO" id="GO:0008803">
    <property type="term" value="F:bis(5'-nucleosyl)-tetraphosphatase (symmetrical) activity"/>
    <property type="evidence" value="ECO:0007669"/>
    <property type="project" value="UniProtKB-EC"/>
</dbReference>
<accession>A0A9D1J1H1</accession>
<evidence type="ECO:0000256" key="1">
    <source>
        <dbReference type="ARBA" id="ARBA00012506"/>
    </source>
</evidence>
<dbReference type="Proteomes" id="UP000886785">
    <property type="component" value="Unassembled WGS sequence"/>
</dbReference>
<keyword evidence="3" id="KW-0547">Nucleotide-binding</keyword>
<protein>
    <recommendedName>
        <fullName evidence="1">bis(5'-nucleosyl)-tetraphosphatase (symmetrical)</fullName>
        <ecNumber evidence="1">3.6.1.41</ecNumber>
    </recommendedName>
</protein>
<dbReference type="SUPFAM" id="SSF109604">
    <property type="entry name" value="HD-domain/PDEase-like"/>
    <property type="match status" value="1"/>
</dbReference>
<evidence type="ECO:0000313" key="9">
    <source>
        <dbReference type="Proteomes" id="UP000886785"/>
    </source>
</evidence>
<dbReference type="EMBL" id="DVHF01000087">
    <property type="protein sequence ID" value="HIR57591.1"/>
    <property type="molecule type" value="Genomic_DNA"/>
</dbReference>
<dbReference type="InterPro" id="IPR003607">
    <property type="entry name" value="HD/PDEase_dom"/>
</dbReference>
<dbReference type="PANTHER" id="PTHR35795">
    <property type="entry name" value="SLR1885 PROTEIN"/>
    <property type="match status" value="1"/>
</dbReference>
<sequence length="187" mass="20901">MKLSEYQEIIRPRLSDYRYRHSVNVAAQARHLAELYGGDPQKAETAGILHDIMKDTDPQEQLRVMTEAGIALSEVEQSSHKLWHAISGAAFVRTQLGITDEDILNAIRYHTTGRAGMSVLERIVFIADFTSAEREFDGADKLKKLVEKDLREAILAGLTFTIRDLAGRGKTIHPDAIAAYNDMLLHG</sequence>
<comment type="caution">
    <text evidence="8">The sequence shown here is derived from an EMBL/GenBank/DDBJ whole genome shotgun (WGS) entry which is preliminary data.</text>
</comment>
<dbReference type="CDD" id="cd00077">
    <property type="entry name" value="HDc"/>
    <property type="match status" value="1"/>
</dbReference>
<dbReference type="GO" id="GO:0046872">
    <property type="term" value="F:metal ion binding"/>
    <property type="evidence" value="ECO:0007669"/>
    <property type="project" value="UniProtKB-KW"/>
</dbReference>
<dbReference type="InterPro" id="IPR005249">
    <property type="entry name" value="YqeK"/>
</dbReference>
<dbReference type="Pfam" id="PF01966">
    <property type="entry name" value="HD"/>
    <property type="match status" value="1"/>
</dbReference>